<dbReference type="FunFam" id="3.30.360.10:FF:000015">
    <property type="entry name" value="Glucose-6-phosphate 1-dehydrogenase"/>
    <property type="match status" value="1"/>
</dbReference>
<evidence type="ECO:0000256" key="10">
    <source>
        <dbReference type="ARBA" id="ARBA00048749"/>
    </source>
</evidence>
<evidence type="ECO:0000313" key="15">
    <source>
        <dbReference type="Proteomes" id="UP000242525"/>
    </source>
</evidence>
<dbReference type="GO" id="GO:0050661">
    <property type="term" value="F:NADP binding"/>
    <property type="evidence" value="ECO:0007669"/>
    <property type="project" value="InterPro"/>
</dbReference>
<dbReference type="PROSITE" id="PS00069">
    <property type="entry name" value="G6P_DEHYDROGENASE"/>
    <property type="match status" value="1"/>
</dbReference>
<dbReference type="Pfam" id="PF00479">
    <property type="entry name" value="G6PD_N"/>
    <property type="match status" value="1"/>
</dbReference>
<dbReference type="SUPFAM" id="SSF55347">
    <property type="entry name" value="Glyceraldehyde-3-phosphate dehydrogenase-like, C-terminal domain"/>
    <property type="match status" value="1"/>
</dbReference>
<dbReference type="InterPro" id="IPR019796">
    <property type="entry name" value="G6P_DH_AS"/>
</dbReference>
<dbReference type="InterPro" id="IPR022675">
    <property type="entry name" value="G6P_DH_C"/>
</dbReference>
<evidence type="ECO:0000256" key="8">
    <source>
        <dbReference type="ARBA" id="ARBA00023277"/>
    </source>
</evidence>
<dbReference type="GO" id="GO:0006006">
    <property type="term" value="P:glucose metabolic process"/>
    <property type="evidence" value="ECO:0007669"/>
    <property type="project" value="UniProtKB-KW"/>
</dbReference>
<dbReference type="OrthoDB" id="60984at2759"/>
<comment type="function">
    <text evidence="9">Catalyzes the rate-limiting step of the oxidative pentose-phosphate pathway, which represents a route for the dissimilation of carbohydrates besides glycolysis. The main function of this enzyme is to provide reducing power (NADPH) and pentose phosphates for fatty acid and nucleic acid synthesis.</text>
</comment>
<dbReference type="NCBIfam" id="TIGR00871">
    <property type="entry name" value="zwf"/>
    <property type="match status" value="1"/>
</dbReference>
<gene>
    <name evidence="14" type="ORF">BN980_GECA17s01550g</name>
</gene>
<keyword evidence="6 11" id="KW-0521">NADP</keyword>
<reference evidence="14" key="1">
    <citation type="submission" date="2014-03" db="EMBL/GenBank/DDBJ databases">
        <authorList>
            <person name="Casaregola S."/>
        </authorList>
    </citation>
    <scope>NUCLEOTIDE SEQUENCE [LARGE SCALE GENOMIC DNA]</scope>
    <source>
        <strain evidence="14">CLIB 918</strain>
    </source>
</reference>
<feature type="domain" description="Glucose-6-phosphate dehydrogenase NAD-binding" evidence="12">
    <location>
        <begin position="26"/>
        <end position="207"/>
    </location>
</feature>
<dbReference type="Gene3D" id="3.40.50.720">
    <property type="entry name" value="NAD(P)-binding Rossmann-like Domain"/>
    <property type="match status" value="1"/>
</dbReference>
<sequence length="519" mass="59318">MPRQRVASLSQSQHPAIDIQDEVVIVVLGASGDLAKKKTYPALFGLFRNELLPKNIKIVGYARTKMSDEDYKKRISAYFKHVDSDEDKAIKQKFLDNCSYISGQYDTDDGYIELNKHIRKLEDSMGVANRDRLFYLALPPSVFAVVSAHLRRNVYPNDEGTVRVIIEKPFGHDLESSQELQMQLEPIWEESEIFRIDHYLGKEMVKNILILRFGNLFFSSSWNNRTISNVQISFKEPFGTQGRGGYFDSIGIIRDVMQNHLLQVLSLIAMERPVSFDAEDIRDEKVKLLKAIEPLTLDDVVLGQYVKSEDGKEPAYTDDETVPKGSRAVTFAALGLQIHNERWEGVPFILRAGKALDEAKVEIRIQFKDVAKGIFKNIPRNELVIRVQPEEAIYLKLNTKYPGLTTRTVITDLDLTYHSRYENLKIPEAYEALILDALKGDHSNFVRNDELDVSWQLFSPLLHRIDDDPTIIPEPYPYGSRGPKSVSKFLADRGYVRDKEGLYQWPITKPDAAQDVTET</sequence>
<dbReference type="EMBL" id="CCBN010000017">
    <property type="protein sequence ID" value="CDO56887.1"/>
    <property type="molecule type" value="Genomic_DNA"/>
</dbReference>
<evidence type="ECO:0000256" key="4">
    <source>
        <dbReference type="ARBA" id="ARBA00020444"/>
    </source>
</evidence>
<evidence type="ECO:0000259" key="13">
    <source>
        <dbReference type="Pfam" id="PF02781"/>
    </source>
</evidence>
<evidence type="ECO:0000256" key="9">
    <source>
        <dbReference type="ARBA" id="ARBA00025382"/>
    </source>
</evidence>
<keyword evidence="15" id="KW-1185">Reference proteome</keyword>
<dbReference type="PANTHER" id="PTHR23429">
    <property type="entry name" value="GLUCOSE-6-PHOSPHATE 1-DEHYDROGENASE G6PD"/>
    <property type="match status" value="1"/>
</dbReference>
<dbReference type="GO" id="GO:0005829">
    <property type="term" value="C:cytosol"/>
    <property type="evidence" value="ECO:0007669"/>
    <property type="project" value="TreeGrafter"/>
</dbReference>
<feature type="domain" description="Glucose-6-phosphate dehydrogenase C-terminal" evidence="13">
    <location>
        <begin position="209"/>
        <end position="494"/>
    </location>
</feature>
<dbReference type="InterPro" id="IPR022674">
    <property type="entry name" value="G6P_DH_NAD-bd"/>
</dbReference>
<evidence type="ECO:0000256" key="5">
    <source>
        <dbReference type="ARBA" id="ARBA00022526"/>
    </source>
</evidence>
<comment type="similarity">
    <text evidence="2 11">Belongs to the glucose-6-phosphate dehydrogenase family.</text>
</comment>
<dbReference type="InterPro" id="IPR036291">
    <property type="entry name" value="NAD(P)-bd_dom_sf"/>
</dbReference>
<dbReference type="GO" id="GO:0009051">
    <property type="term" value="P:pentose-phosphate shunt, oxidative branch"/>
    <property type="evidence" value="ECO:0007669"/>
    <property type="project" value="TreeGrafter"/>
</dbReference>
<proteinExistence type="inferred from homology"/>
<dbReference type="InterPro" id="IPR001282">
    <property type="entry name" value="G6P_DH"/>
</dbReference>
<dbReference type="Pfam" id="PF02781">
    <property type="entry name" value="G6PD_C"/>
    <property type="match status" value="1"/>
</dbReference>
<evidence type="ECO:0000256" key="7">
    <source>
        <dbReference type="ARBA" id="ARBA00023002"/>
    </source>
</evidence>
<dbReference type="SUPFAM" id="SSF51735">
    <property type="entry name" value="NAD(P)-binding Rossmann-fold domains"/>
    <property type="match status" value="1"/>
</dbReference>
<keyword evidence="8 11" id="KW-0119">Carbohydrate metabolism</keyword>
<comment type="catalytic activity">
    <reaction evidence="10 11">
        <text>D-glucose 6-phosphate + NADP(+) = 6-phospho-D-glucono-1,5-lactone + NADPH + H(+)</text>
        <dbReference type="Rhea" id="RHEA:15841"/>
        <dbReference type="ChEBI" id="CHEBI:15378"/>
        <dbReference type="ChEBI" id="CHEBI:57783"/>
        <dbReference type="ChEBI" id="CHEBI:57955"/>
        <dbReference type="ChEBI" id="CHEBI:58349"/>
        <dbReference type="ChEBI" id="CHEBI:61548"/>
        <dbReference type="EC" id="1.1.1.49"/>
    </reaction>
</comment>
<evidence type="ECO:0000259" key="12">
    <source>
        <dbReference type="Pfam" id="PF00479"/>
    </source>
</evidence>
<accession>A0A0J9XHW7</accession>
<dbReference type="Proteomes" id="UP000242525">
    <property type="component" value="Unassembled WGS sequence"/>
</dbReference>
<dbReference type="FunFam" id="3.40.50.720:FF:000111">
    <property type="entry name" value="Glucose-6-phosphate 1-dehydrogenase"/>
    <property type="match status" value="1"/>
</dbReference>
<evidence type="ECO:0000256" key="6">
    <source>
        <dbReference type="ARBA" id="ARBA00022857"/>
    </source>
</evidence>
<dbReference type="GO" id="GO:0004345">
    <property type="term" value="F:glucose-6-phosphate dehydrogenase activity"/>
    <property type="evidence" value="ECO:0007669"/>
    <property type="project" value="UniProtKB-EC"/>
</dbReference>
<evidence type="ECO:0000313" key="14">
    <source>
        <dbReference type="EMBL" id="CDO56887.1"/>
    </source>
</evidence>
<evidence type="ECO:0000256" key="3">
    <source>
        <dbReference type="ARBA" id="ARBA00013019"/>
    </source>
</evidence>
<dbReference type="PIRSF" id="PIRSF000110">
    <property type="entry name" value="G6PD"/>
    <property type="match status" value="1"/>
</dbReference>
<organism evidence="14 15">
    <name type="scientific">Geotrichum candidum</name>
    <name type="common">Oospora lactis</name>
    <name type="synonym">Dipodascus geotrichum</name>
    <dbReference type="NCBI Taxonomy" id="1173061"/>
    <lineage>
        <taxon>Eukaryota</taxon>
        <taxon>Fungi</taxon>
        <taxon>Dikarya</taxon>
        <taxon>Ascomycota</taxon>
        <taxon>Saccharomycotina</taxon>
        <taxon>Dipodascomycetes</taxon>
        <taxon>Dipodascales</taxon>
        <taxon>Dipodascaceae</taxon>
        <taxon>Geotrichum</taxon>
    </lineage>
</organism>
<dbReference type="PRINTS" id="PR00079">
    <property type="entry name" value="G6PDHDRGNASE"/>
</dbReference>
<dbReference type="EC" id="1.1.1.49" evidence="3 11"/>
<evidence type="ECO:0000256" key="11">
    <source>
        <dbReference type="RuleBase" id="RU362120"/>
    </source>
</evidence>
<dbReference type="AlphaFoldDB" id="A0A0J9XHW7"/>
<comment type="caution">
    <text evidence="14">The sequence shown here is derived from an EMBL/GenBank/DDBJ whole genome shotgun (WGS) entry which is preliminary data.</text>
</comment>
<protein>
    <recommendedName>
        <fullName evidence="4 11">Glucose-6-phosphate 1-dehydrogenase</fullName>
        <ecNumber evidence="3 11">1.1.1.49</ecNumber>
    </recommendedName>
</protein>
<keyword evidence="7 11" id="KW-0560">Oxidoreductase</keyword>
<name>A0A0J9XHW7_GEOCN</name>
<evidence type="ECO:0000256" key="1">
    <source>
        <dbReference type="ARBA" id="ARBA00004937"/>
    </source>
</evidence>
<dbReference type="Gene3D" id="3.30.360.10">
    <property type="entry name" value="Dihydrodipicolinate Reductase, domain 2"/>
    <property type="match status" value="1"/>
</dbReference>
<dbReference type="PANTHER" id="PTHR23429:SF0">
    <property type="entry name" value="GLUCOSE-6-PHOSPHATE 1-DEHYDROGENASE"/>
    <property type="match status" value="1"/>
</dbReference>
<dbReference type="STRING" id="1173061.A0A0J9XHW7"/>
<dbReference type="UniPathway" id="UPA00115">
    <property type="reaction ID" value="UER00408"/>
</dbReference>
<dbReference type="HAMAP" id="MF_00966">
    <property type="entry name" value="G6PD"/>
    <property type="match status" value="1"/>
</dbReference>
<keyword evidence="5 11" id="KW-0313">Glucose metabolism</keyword>
<evidence type="ECO:0000256" key="2">
    <source>
        <dbReference type="ARBA" id="ARBA00009975"/>
    </source>
</evidence>
<comment type="pathway">
    <text evidence="1 11">Carbohydrate degradation; pentose phosphate pathway; D-ribulose 5-phosphate from D-glucose 6-phosphate (oxidative stage): step 1/3.</text>
</comment>